<dbReference type="CDD" id="cd00202">
    <property type="entry name" value="ZnF_GATA"/>
    <property type="match status" value="2"/>
</dbReference>
<dbReference type="GO" id="GO:0000978">
    <property type="term" value="F:RNA polymerase II cis-regulatory region sequence-specific DNA binding"/>
    <property type="evidence" value="ECO:0007669"/>
    <property type="project" value="TreeGrafter"/>
</dbReference>
<evidence type="ECO:0000256" key="7">
    <source>
        <dbReference type="ARBA" id="ARBA00023242"/>
    </source>
</evidence>
<feature type="region of interest" description="Disordered" evidence="9">
    <location>
        <begin position="152"/>
        <end position="171"/>
    </location>
</feature>
<dbReference type="GeneID" id="108681005"/>
<dbReference type="Proteomes" id="UP000694843">
    <property type="component" value="Unplaced"/>
</dbReference>
<dbReference type="PANTHER" id="PTHR10071">
    <property type="entry name" value="TRANSCRIPTION FACTOR GATA FAMILY MEMBER"/>
    <property type="match status" value="1"/>
</dbReference>
<evidence type="ECO:0000256" key="1">
    <source>
        <dbReference type="ARBA" id="ARBA00004123"/>
    </source>
</evidence>
<name>A0A8B7PH03_HYAAZ</name>
<dbReference type="RefSeq" id="XP_018025428.1">
    <property type="nucleotide sequence ID" value="XM_018169939.2"/>
</dbReference>
<evidence type="ECO:0000259" key="10">
    <source>
        <dbReference type="PROSITE" id="PS50114"/>
    </source>
</evidence>
<feature type="region of interest" description="Disordered" evidence="9">
    <location>
        <begin position="425"/>
        <end position="489"/>
    </location>
</feature>
<keyword evidence="6" id="KW-0804">Transcription</keyword>
<organism evidence="11 12">
    <name type="scientific">Hyalella azteca</name>
    <name type="common">Amphipod</name>
    <dbReference type="NCBI Taxonomy" id="294128"/>
    <lineage>
        <taxon>Eukaryota</taxon>
        <taxon>Metazoa</taxon>
        <taxon>Ecdysozoa</taxon>
        <taxon>Arthropoda</taxon>
        <taxon>Crustacea</taxon>
        <taxon>Multicrustacea</taxon>
        <taxon>Malacostraca</taxon>
        <taxon>Eumalacostraca</taxon>
        <taxon>Peracarida</taxon>
        <taxon>Amphipoda</taxon>
        <taxon>Senticaudata</taxon>
        <taxon>Talitrida</taxon>
        <taxon>Talitroidea</taxon>
        <taxon>Hyalellidae</taxon>
        <taxon>Hyalella</taxon>
    </lineage>
</organism>
<keyword evidence="3 8" id="KW-0863">Zinc-finger</keyword>
<feature type="compositionally biased region" description="Low complexity" evidence="9">
    <location>
        <begin position="456"/>
        <end position="472"/>
    </location>
</feature>
<feature type="compositionally biased region" description="Polar residues" evidence="9">
    <location>
        <begin position="442"/>
        <end position="451"/>
    </location>
</feature>
<evidence type="ECO:0000256" key="4">
    <source>
        <dbReference type="ARBA" id="ARBA00022833"/>
    </source>
</evidence>
<feature type="region of interest" description="Disordered" evidence="9">
    <location>
        <begin position="953"/>
        <end position="997"/>
    </location>
</feature>
<feature type="region of interest" description="Disordered" evidence="9">
    <location>
        <begin position="1210"/>
        <end position="1235"/>
    </location>
</feature>
<dbReference type="Pfam" id="PF00320">
    <property type="entry name" value="GATA"/>
    <property type="match status" value="2"/>
</dbReference>
<gene>
    <name evidence="12" type="primary">LOC108681005</name>
</gene>
<feature type="compositionally biased region" description="Low complexity" evidence="9">
    <location>
        <begin position="118"/>
        <end position="133"/>
    </location>
</feature>
<dbReference type="PROSITE" id="PS00344">
    <property type="entry name" value="GATA_ZN_FINGER_1"/>
    <property type="match status" value="2"/>
</dbReference>
<feature type="region of interest" description="Disordered" evidence="9">
    <location>
        <begin position="1"/>
        <end position="29"/>
    </location>
</feature>
<keyword evidence="7" id="KW-0539">Nucleus</keyword>
<evidence type="ECO:0000256" key="2">
    <source>
        <dbReference type="ARBA" id="ARBA00022723"/>
    </source>
</evidence>
<keyword evidence="4" id="KW-0862">Zinc</keyword>
<evidence type="ECO:0000256" key="3">
    <source>
        <dbReference type="ARBA" id="ARBA00022771"/>
    </source>
</evidence>
<feature type="domain" description="GATA-type" evidence="10">
    <location>
        <begin position="858"/>
        <end position="912"/>
    </location>
</feature>
<proteinExistence type="predicted"/>
<feature type="compositionally biased region" description="Polar residues" evidence="9">
    <location>
        <begin position="1210"/>
        <end position="1224"/>
    </location>
</feature>
<dbReference type="SMART" id="SM00401">
    <property type="entry name" value="ZnF_GATA"/>
    <property type="match status" value="2"/>
</dbReference>
<dbReference type="PRINTS" id="PR00619">
    <property type="entry name" value="GATAZNFINGER"/>
</dbReference>
<feature type="compositionally biased region" description="Polar residues" evidence="9">
    <location>
        <begin position="72"/>
        <end position="88"/>
    </location>
</feature>
<dbReference type="InterPro" id="IPR000679">
    <property type="entry name" value="Znf_GATA"/>
</dbReference>
<keyword evidence="5" id="KW-0805">Transcription regulation</keyword>
<evidence type="ECO:0000313" key="11">
    <source>
        <dbReference type="Proteomes" id="UP000694843"/>
    </source>
</evidence>
<feature type="region of interest" description="Disordered" evidence="9">
    <location>
        <begin position="1018"/>
        <end position="1041"/>
    </location>
</feature>
<dbReference type="InterPro" id="IPR039355">
    <property type="entry name" value="Transcription_factor_GATA"/>
</dbReference>
<reference evidence="12" key="1">
    <citation type="submission" date="2025-08" db="UniProtKB">
        <authorList>
            <consortium name="RefSeq"/>
        </authorList>
    </citation>
    <scope>IDENTIFICATION</scope>
    <source>
        <tissue evidence="12">Whole organism</tissue>
    </source>
</reference>
<dbReference type="OrthoDB" id="2162994at2759"/>
<accession>A0A8B7PH03</accession>
<comment type="subcellular location">
    <subcellularLocation>
        <location evidence="1">Nucleus</location>
    </subcellularLocation>
</comment>
<dbReference type="GO" id="GO:0000981">
    <property type="term" value="F:DNA-binding transcription factor activity, RNA polymerase II-specific"/>
    <property type="evidence" value="ECO:0007669"/>
    <property type="project" value="TreeGrafter"/>
</dbReference>
<dbReference type="GO" id="GO:0005634">
    <property type="term" value="C:nucleus"/>
    <property type="evidence" value="ECO:0007669"/>
    <property type="project" value="UniProtKB-SubCell"/>
</dbReference>
<feature type="region of interest" description="Disordered" evidence="9">
    <location>
        <begin position="69"/>
        <end position="88"/>
    </location>
</feature>
<dbReference type="GO" id="GO:0045165">
    <property type="term" value="P:cell fate commitment"/>
    <property type="evidence" value="ECO:0007669"/>
    <property type="project" value="TreeGrafter"/>
</dbReference>
<dbReference type="Gene3D" id="3.30.50.10">
    <property type="entry name" value="Erythroid Transcription Factor GATA-1, subunit A"/>
    <property type="match status" value="2"/>
</dbReference>
<feature type="compositionally biased region" description="Low complexity" evidence="9">
    <location>
        <begin position="1018"/>
        <end position="1028"/>
    </location>
</feature>
<dbReference type="PROSITE" id="PS50114">
    <property type="entry name" value="GATA_ZN_FINGER_2"/>
    <property type="match status" value="2"/>
</dbReference>
<dbReference type="GO" id="GO:0000122">
    <property type="term" value="P:negative regulation of transcription by RNA polymerase II"/>
    <property type="evidence" value="ECO:0007669"/>
    <property type="project" value="TreeGrafter"/>
</dbReference>
<dbReference type="GO" id="GO:0008270">
    <property type="term" value="F:zinc ion binding"/>
    <property type="evidence" value="ECO:0007669"/>
    <property type="project" value="UniProtKB-KW"/>
</dbReference>
<feature type="domain" description="GATA-type" evidence="10">
    <location>
        <begin position="912"/>
        <end position="965"/>
    </location>
</feature>
<dbReference type="SUPFAM" id="SSF57716">
    <property type="entry name" value="Glucocorticoid receptor-like (DNA-binding domain)"/>
    <property type="match status" value="2"/>
</dbReference>
<evidence type="ECO:0000256" key="5">
    <source>
        <dbReference type="ARBA" id="ARBA00023015"/>
    </source>
</evidence>
<dbReference type="PANTHER" id="PTHR10071:SF281">
    <property type="entry name" value="BOX A-BINDING FACTOR-RELATED"/>
    <property type="match status" value="1"/>
</dbReference>
<dbReference type="KEGG" id="hazt:108681005"/>
<dbReference type="InterPro" id="IPR013088">
    <property type="entry name" value="Znf_NHR/GATA"/>
</dbReference>
<keyword evidence="11" id="KW-1185">Reference proteome</keyword>
<dbReference type="GO" id="GO:0045944">
    <property type="term" value="P:positive regulation of transcription by RNA polymerase II"/>
    <property type="evidence" value="ECO:0007669"/>
    <property type="project" value="TreeGrafter"/>
</dbReference>
<evidence type="ECO:0000313" key="12">
    <source>
        <dbReference type="RefSeq" id="XP_018025428.1"/>
    </source>
</evidence>
<feature type="compositionally biased region" description="Low complexity" evidence="9">
    <location>
        <begin position="981"/>
        <end position="994"/>
    </location>
</feature>
<evidence type="ECO:0000256" key="6">
    <source>
        <dbReference type="ARBA" id="ARBA00023163"/>
    </source>
</evidence>
<sequence>MQNRTSPSRRSNSLNMQVQMKPSDDSAHGSCVAIPTSTLLNHFIPTFTGGQQMAVALSLALPERSQLDGAADSTTLTPELTPKSESISPSLFQGNHAYSLGQESSVIFSHATRKSLLDKSSGGSSNNGRGVIRSRSDDDPLQKAVNVILNGKSDDLSESVPSENRAGSESCNKKFAHDVSLPLSLNSVTSKSFNGRGNISTSVPCSNDVSVDQRPSISYTKITRVPQPLKPINLRLNPLIRSAISPVVTSPFNISSSYSPISPSISTAPSAADISGATSETGSVFTFESADDRQNFTLNQLTKPASPESESIARELKELQQRSGLAVSVNYQSSESEITPDCTADSSVLNAEHSPGKSSALHQNQDLLQDYSSEKYDCTSSQLQLRTAQTSPDDSAIFTSDARNFPSDLNSSPFNQLFANNTVTVSSSQEATPSPIEGAGGSTSVSPNDSPLNAGPVSPSQSTSTSQNSHNVSPHHHFSPPYQNSREPSLNSNLLVRSISSNAELSSYSAPPQFSRSEDYFHEKNRTNEQFGDASEKYPDFVLNKAYNRCQPPVNPTSGGKIISFGVSSETEANASGQSLQQLRNFGRSFSVPVTHSTGLVPSQYSSFNRPANINRYNSTDTSCQELQGQQDFSIQPHRQQGGLQSVNAQPNSPSTMFMHDSNQYDISGSSNNSNSSTNSIMYNGERSNVYPSATDASVGAFWPQHSADYTEFMHHAKPSQAASVPSASTMTNSLTSNLAANINSGISSNLPGNYSTFPKTYSYGNVVPPSYHSSYSLGSQRAMQMTSAPQMAALNQGLQQAPSSMSALPRPAAASYYNVPLGFDSSPWTYEHYPAAPAVKTAYAALTSDDFWSSCDGRELRECVNCGESQTPLWRRDITGHYLCNACGLYTRTNGINRPLGKTPTRRPGTRKVDQVCTNCQTTVTSLWRRNPAGEPVCNACGLYFKLHQSNRPGSMKKDSLQRRKRKSKTGEKTRGGSGSSSSKKSSSDTATSLGVGKLRASTSSAAQSVTMKGASSSSAVEGSSSAQYFTPNSSSSSSGLITDTSVAAAGVGTTASHNTSATSAPAADQETSKIPTTVVKVEQGIGGTFETNASAVSNFSYSYGSSVYGSQDYVNTFPSSNTSNTTIALSSARDSQTISYTSSSQTPTVLASSPIPTTTVAENVVLNSGSFFEPSADAFRDFELKAPQINNFSYSVLPNDISSTTYQGCQVKNEPSSPGSRTENLDVEGSLNNSPASLPVAAADRSAIPNFFSQQNPYETLAGMSSMNSATKGEGITMRSIDYSNTTLTSATSTPEVSLTSVQIAGGSPPSAHNVSYSNVPVEALAHSTYTISYESDQVPLATNGSAGQMMAASHGVMTSSAATPTSYSAFSAEDLRKSAHQ</sequence>
<evidence type="ECO:0000256" key="8">
    <source>
        <dbReference type="PROSITE-ProRule" id="PRU00094"/>
    </source>
</evidence>
<evidence type="ECO:0000256" key="9">
    <source>
        <dbReference type="SAM" id="MobiDB-lite"/>
    </source>
</evidence>
<feature type="compositionally biased region" description="Polar residues" evidence="9">
    <location>
        <begin position="1"/>
        <end position="20"/>
    </location>
</feature>
<feature type="compositionally biased region" description="Polar residues" evidence="9">
    <location>
        <begin position="159"/>
        <end position="170"/>
    </location>
</feature>
<keyword evidence="2" id="KW-0479">Metal-binding</keyword>
<feature type="region of interest" description="Disordered" evidence="9">
    <location>
        <begin position="116"/>
        <end position="138"/>
    </location>
</feature>
<protein>
    <submittedName>
        <fullName evidence="12">Transcription factor gaf1-like isoform X1</fullName>
    </submittedName>
</protein>